<protein>
    <submittedName>
        <fullName evidence="2">MarR family transcriptional regulator</fullName>
    </submittedName>
</protein>
<dbReference type="InterPro" id="IPR052526">
    <property type="entry name" value="HTH-type_Bedaq_tolerance"/>
</dbReference>
<dbReference type="InterPro" id="IPR000835">
    <property type="entry name" value="HTH_MarR-typ"/>
</dbReference>
<sequence length="143" mass="15486">MAPTLDEDITELAAELRVSLGQIFRRVRAEHGFPLGQGSVLGALNREGAKSISELAAGARMRPQSMAQTVRELEDAGLVARSPDPTDGRRAIIDLTPAGLEALEADRRHRVGWLARVLNEDLSEAERATIRAAAPILRRIADS</sequence>
<proteinExistence type="predicted"/>
<dbReference type="Proteomes" id="UP001149140">
    <property type="component" value="Unassembled WGS sequence"/>
</dbReference>
<name>A0A9X3MSM5_9ACTN</name>
<dbReference type="EMBL" id="JAPDOD010000017">
    <property type="protein sequence ID" value="MDA0162321.1"/>
    <property type="molecule type" value="Genomic_DNA"/>
</dbReference>
<dbReference type="InterPro" id="IPR036388">
    <property type="entry name" value="WH-like_DNA-bd_sf"/>
</dbReference>
<evidence type="ECO:0000313" key="3">
    <source>
        <dbReference type="Proteomes" id="UP001149140"/>
    </source>
</evidence>
<dbReference type="Gene3D" id="1.10.287.100">
    <property type="match status" value="1"/>
</dbReference>
<dbReference type="SMART" id="SM00347">
    <property type="entry name" value="HTH_MARR"/>
    <property type="match status" value="1"/>
</dbReference>
<evidence type="ECO:0000259" key="1">
    <source>
        <dbReference type="PROSITE" id="PS50995"/>
    </source>
</evidence>
<reference evidence="2" key="1">
    <citation type="submission" date="2022-10" db="EMBL/GenBank/DDBJ databases">
        <title>The WGS of Solirubrobacter ginsenosidimutans DSM 21036.</title>
        <authorList>
            <person name="Jiang Z."/>
        </authorList>
    </citation>
    <scope>NUCLEOTIDE SEQUENCE</scope>
    <source>
        <strain evidence="2">DSM 21036</strain>
    </source>
</reference>
<dbReference type="PROSITE" id="PS50995">
    <property type="entry name" value="HTH_MARR_2"/>
    <property type="match status" value="1"/>
</dbReference>
<evidence type="ECO:0000313" key="2">
    <source>
        <dbReference type="EMBL" id="MDA0162321.1"/>
    </source>
</evidence>
<dbReference type="GO" id="GO:0003700">
    <property type="term" value="F:DNA-binding transcription factor activity"/>
    <property type="evidence" value="ECO:0007669"/>
    <property type="project" value="InterPro"/>
</dbReference>
<keyword evidence="3" id="KW-1185">Reference proteome</keyword>
<comment type="caution">
    <text evidence="2">The sequence shown here is derived from an EMBL/GenBank/DDBJ whole genome shotgun (WGS) entry which is preliminary data.</text>
</comment>
<dbReference type="AlphaFoldDB" id="A0A9X3MSM5"/>
<dbReference type="Pfam" id="PF12802">
    <property type="entry name" value="MarR_2"/>
    <property type="match status" value="1"/>
</dbReference>
<organism evidence="2 3">
    <name type="scientific">Solirubrobacter ginsenosidimutans</name>
    <dbReference type="NCBI Taxonomy" id="490573"/>
    <lineage>
        <taxon>Bacteria</taxon>
        <taxon>Bacillati</taxon>
        <taxon>Actinomycetota</taxon>
        <taxon>Thermoleophilia</taxon>
        <taxon>Solirubrobacterales</taxon>
        <taxon>Solirubrobacteraceae</taxon>
        <taxon>Solirubrobacter</taxon>
    </lineage>
</organism>
<feature type="domain" description="HTH marR-type" evidence="1">
    <location>
        <begin position="2"/>
        <end position="142"/>
    </location>
</feature>
<dbReference type="PANTHER" id="PTHR39515:SF2">
    <property type="entry name" value="HTH-TYPE TRANSCRIPTIONAL REGULATOR RV0880"/>
    <property type="match status" value="1"/>
</dbReference>
<accession>A0A9X3MSM5</accession>
<dbReference type="PANTHER" id="PTHR39515">
    <property type="entry name" value="CONSERVED PROTEIN"/>
    <property type="match status" value="1"/>
</dbReference>
<dbReference type="SUPFAM" id="SSF46785">
    <property type="entry name" value="Winged helix' DNA-binding domain"/>
    <property type="match status" value="1"/>
</dbReference>
<dbReference type="RefSeq" id="WP_270041559.1">
    <property type="nucleotide sequence ID" value="NZ_JAPDOD010000017.1"/>
</dbReference>
<gene>
    <name evidence="2" type="ORF">OM076_18765</name>
</gene>
<dbReference type="Gene3D" id="1.10.10.10">
    <property type="entry name" value="Winged helix-like DNA-binding domain superfamily/Winged helix DNA-binding domain"/>
    <property type="match status" value="1"/>
</dbReference>
<dbReference type="InterPro" id="IPR036390">
    <property type="entry name" value="WH_DNA-bd_sf"/>
</dbReference>